<dbReference type="EMBL" id="AZEX01000068">
    <property type="protein sequence ID" value="KRL58603.1"/>
    <property type="molecule type" value="Genomic_DNA"/>
</dbReference>
<sequence length="58" mass="6457">MKKFSDIELDEQRLAEIKGGSNAYGVEKVYSKYLAVNFSGGKSAGNNIIKWFEGIINK</sequence>
<evidence type="ECO:0000313" key="2">
    <source>
        <dbReference type="Proteomes" id="UP000051264"/>
    </source>
</evidence>
<dbReference type="PATRIC" id="fig|1423747.3.peg.262"/>
<dbReference type="AlphaFoldDB" id="A0A0R1RZI7"/>
<dbReference type="STRING" id="1423747.FC69_GL000255"/>
<gene>
    <name evidence="1" type="ORF">FC69_GL000255</name>
</gene>
<comment type="caution">
    <text evidence="1">The sequence shown here is derived from an EMBL/GenBank/DDBJ whole genome shotgun (WGS) entry which is preliminary data.</text>
</comment>
<protein>
    <submittedName>
        <fullName evidence="1">Uncharacterized protein</fullName>
    </submittedName>
</protein>
<dbReference type="RefSeq" id="WP_155833360.1">
    <property type="nucleotide sequence ID" value="NZ_AZEX01000068.1"/>
</dbReference>
<evidence type="ECO:0000313" key="1">
    <source>
        <dbReference type="EMBL" id="KRL58603.1"/>
    </source>
</evidence>
<proteinExistence type="predicted"/>
<organism evidence="1 2">
    <name type="scientific">Latilactobacillus fuchuensis DSM 14340 = JCM 11249</name>
    <dbReference type="NCBI Taxonomy" id="1423747"/>
    <lineage>
        <taxon>Bacteria</taxon>
        <taxon>Bacillati</taxon>
        <taxon>Bacillota</taxon>
        <taxon>Bacilli</taxon>
        <taxon>Lactobacillales</taxon>
        <taxon>Lactobacillaceae</taxon>
        <taxon>Latilactobacillus</taxon>
    </lineage>
</organism>
<name>A0A0R1RZI7_9LACO</name>
<accession>A0A0R1RZI7</accession>
<dbReference type="Proteomes" id="UP000051264">
    <property type="component" value="Unassembled WGS sequence"/>
</dbReference>
<reference evidence="1 2" key="1">
    <citation type="journal article" date="2015" name="Genome Announc.">
        <title>Expanding the biotechnology potential of lactobacilli through comparative genomics of 213 strains and associated genera.</title>
        <authorList>
            <person name="Sun Z."/>
            <person name="Harris H.M."/>
            <person name="McCann A."/>
            <person name="Guo C."/>
            <person name="Argimon S."/>
            <person name="Zhang W."/>
            <person name="Yang X."/>
            <person name="Jeffery I.B."/>
            <person name="Cooney J.C."/>
            <person name="Kagawa T.F."/>
            <person name="Liu W."/>
            <person name="Song Y."/>
            <person name="Salvetti E."/>
            <person name="Wrobel A."/>
            <person name="Rasinkangas P."/>
            <person name="Parkhill J."/>
            <person name="Rea M.C."/>
            <person name="O'Sullivan O."/>
            <person name="Ritari J."/>
            <person name="Douillard F.P."/>
            <person name="Paul Ross R."/>
            <person name="Yang R."/>
            <person name="Briner A.E."/>
            <person name="Felis G.E."/>
            <person name="de Vos W.M."/>
            <person name="Barrangou R."/>
            <person name="Klaenhammer T.R."/>
            <person name="Caufield P.W."/>
            <person name="Cui Y."/>
            <person name="Zhang H."/>
            <person name="O'Toole P.W."/>
        </authorList>
    </citation>
    <scope>NUCLEOTIDE SEQUENCE [LARGE SCALE GENOMIC DNA]</scope>
    <source>
        <strain evidence="1 2">DSM 14340</strain>
    </source>
</reference>